<feature type="compositionally biased region" description="Polar residues" evidence="4">
    <location>
        <begin position="144"/>
        <end position="161"/>
    </location>
</feature>
<keyword evidence="8" id="KW-1185">Reference proteome</keyword>
<feature type="compositionally biased region" description="Basic and acidic residues" evidence="4">
    <location>
        <begin position="346"/>
        <end position="360"/>
    </location>
</feature>
<dbReference type="InterPro" id="IPR004827">
    <property type="entry name" value="bZIP"/>
</dbReference>
<comment type="subcellular location">
    <subcellularLocation>
        <location evidence="1">Nucleus</location>
    </subcellularLocation>
</comment>
<feature type="compositionally biased region" description="Basic and acidic residues" evidence="4">
    <location>
        <begin position="417"/>
        <end position="432"/>
    </location>
</feature>
<comment type="caution">
    <text evidence="7">The sequence shown here is derived from an EMBL/GenBank/DDBJ whole genome shotgun (WGS) entry which is preliminary data.</text>
</comment>
<reference evidence="7 8" key="2">
    <citation type="submission" date="2024-01" db="EMBL/GenBank/DDBJ databases">
        <title>Comparative genomics of Cryptococcus and Kwoniella reveals pathogenesis evolution and contrasting modes of karyotype evolution via chromosome fusion or intercentromeric recombination.</title>
        <authorList>
            <person name="Coelho M.A."/>
            <person name="David-Palma M."/>
            <person name="Shea T."/>
            <person name="Bowers K."/>
            <person name="Mcginley-Smith S."/>
            <person name="Mohammad A.W."/>
            <person name="Gnirke A."/>
            <person name="Yurkov A.M."/>
            <person name="Nowrousian M."/>
            <person name="Sun S."/>
            <person name="Cuomo C.A."/>
            <person name="Heitman J."/>
        </authorList>
    </citation>
    <scope>NUCLEOTIDE SEQUENCE [LARGE SCALE GENOMIC DNA]</scope>
    <source>
        <strain evidence="7 8">IND107</strain>
    </source>
</reference>
<keyword evidence="2" id="KW-0539">Nucleus</keyword>
<dbReference type="EMBL" id="ATAM02000001">
    <property type="protein sequence ID" value="KAL0255980.1"/>
    <property type="molecule type" value="Genomic_DNA"/>
</dbReference>
<evidence type="ECO:0000256" key="3">
    <source>
        <dbReference type="SAM" id="Coils"/>
    </source>
</evidence>
<dbReference type="Gene3D" id="1.20.5.170">
    <property type="match status" value="1"/>
</dbReference>
<feature type="region of interest" description="Disordered" evidence="4">
    <location>
        <begin position="605"/>
        <end position="632"/>
    </location>
</feature>
<dbReference type="CDD" id="cd14810">
    <property type="entry name" value="bZIP_u1"/>
    <property type="match status" value="1"/>
</dbReference>
<evidence type="ECO:0000256" key="1">
    <source>
        <dbReference type="ARBA" id="ARBA00004123"/>
    </source>
</evidence>
<feature type="region of interest" description="Disordered" evidence="4">
    <location>
        <begin position="338"/>
        <end position="360"/>
    </location>
</feature>
<dbReference type="SUPFAM" id="SSF57959">
    <property type="entry name" value="Leucine zipper domain"/>
    <property type="match status" value="1"/>
</dbReference>
<dbReference type="PROSITE" id="PS00036">
    <property type="entry name" value="BZIP_BASIC"/>
    <property type="match status" value="1"/>
</dbReference>
<dbReference type="SMART" id="SM00338">
    <property type="entry name" value="BRLZ"/>
    <property type="match status" value="1"/>
</dbReference>
<proteinExistence type="predicted"/>
<keyword evidence="5" id="KW-1133">Transmembrane helix</keyword>
<dbReference type="InterPro" id="IPR046347">
    <property type="entry name" value="bZIP_sf"/>
</dbReference>
<feature type="domain" description="BZIP" evidence="6">
    <location>
        <begin position="433"/>
        <end position="448"/>
    </location>
</feature>
<evidence type="ECO:0000256" key="2">
    <source>
        <dbReference type="ARBA" id="ARBA00023242"/>
    </source>
</evidence>
<feature type="region of interest" description="Disordered" evidence="4">
    <location>
        <begin position="387"/>
        <end position="432"/>
    </location>
</feature>
<dbReference type="Proteomes" id="UP000054399">
    <property type="component" value="Unassembled WGS sequence"/>
</dbReference>
<feature type="region of interest" description="Disordered" evidence="4">
    <location>
        <begin position="142"/>
        <end position="167"/>
    </location>
</feature>
<evidence type="ECO:0000313" key="8">
    <source>
        <dbReference type="Proteomes" id="UP000054399"/>
    </source>
</evidence>
<gene>
    <name evidence="7" type="ORF">I308_100791</name>
</gene>
<keyword evidence="5" id="KW-0812">Transmembrane</keyword>
<dbReference type="PANTHER" id="PTHR40621:SF10">
    <property type="entry name" value="BZIP DOMAIN-CONTAINING PROTEIN"/>
    <property type="match status" value="1"/>
</dbReference>
<protein>
    <recommendedName>
        <fullName evidence="6">BZIP domain-containing protein</fullName>
    </recommendedName>
</protein>
<feature type="region of interest" description="Disordered" evidence="4">
    <location>
        <begin position="522"/>
        <end position="559"/>
    </location>
</feature>
<reference evidence="8" key="1">
    <citation type="submission" date="2015-01" db="EMBL/GenBank/DDBJ databases">
        <title>The Genome Sequence of Cryptococcus gattii MMRL2647.</title>
        <authorList>
            <consortium name="The Broad Institute Genomics Platform"/>
            <person name="Cuomo C."/>
            <person name="Litvintseva A."/>
            <person name="Chen Y."/>
            <person name="Heitman J."/>
            <person name="Sun S."/>
            <person name="Springer D."/>
            <person name="Dromer F."/>
            <person name="Young S."/>
            <person name="Zeng Q."/>
            <person name="Gargeya S."/>
            <person name="Abouelleil A."/>
            <person name="Alvarado L."/>
            <person name="Chapman S.B."/>
            <person name="Gainer-Dewar J."/>
            <person name="Goldberg J."/>
            <person name="Griggs A."/>
            <person name="Gujja S."/>
            <person name="Hansen M."/>
            <person name="Howarth C."/>
            <person name="Imamovic A."/>
            <person name="Larimer J."/>
            <person name="Murphy C."/>
            <person name="Naylor J."/>
            <person name="Pearson M."/>
            <person name="Priest M."/>
            <person name="Roberts A."/>
            <person name="Saif S."/>
            <person name="Shea T."/>
            <person name="Sykes S."/>
            <person name="Wortman J."/>
            <person name="Nusbaum C."/>
            <person name="Birren B."/>
        </authorList>
    </citation>
    <scope>NUCLEOTIDE SEQUENCE [LARGE SCALE GENOMIC DNA]</scope>
    <source>
        <strain evidence="8">IND107</strain>
    </source>
</reference>
<dbReference type="RefSeq" id="XP_066617257.1">
    <property type="nucleotide sequence ID" value="XM_066755356.1"/>
</dbReference>
<feature type="compositionally biased region" description="Polar residues" evidence="4">
    <location>
        <begin position="522"/>
        <end position="531"/>
    </location>
</feature>
<organism evidence="7 8">
    <name type="scientific">Cryptococcus tetragattii IND107</name>
    <dbReference type="NCBI Taxonomy" id="1296105"/>
    <lineage>
        <taxon>Eukaryota</taxon>
        <taxon>Fungi</taxon>
        <taxon>Dikarya</taxon>
        <taxon>Basidiomycota</taxon>
        <taxon>Agaricomycotina</taxon>
        <taxon>Tremellomycetes</taxon>
        <taxon>Tremellales</taxon>
        <taxon>Cryptococcaceae</taxon>
        <taxon>Cryptococcus</taxon>
        <taxon>Cryptococcus gattii species complex</taxon>
    </lineage>
</organism>
<evidence type="ECO:0000259" key="6">
    <source>
        <dbReference type="PROSITE" id="PS00036"/>
    </source>
</evidence>
<keyword evidence="5" id="KW-0472">Membrane</keyword>
<dbReference type="GeneID" id="91987649"/>
<name>A0ABR3C5T9_9TREE</name>
<feature type="transmembrane region" description="Helical" evidence="5">
    <location>
        <begin position="21"/>
        <end position="46"/>
    </location>
</feature>
<dbReference type="PANTHER" id="PTHR40621">
    <property type="entry name" value="TRANSCRIPTION FACTOR KAPC-RELATED"/>
    <property type="match status" value="1"/>
</dbReference>
<dbReference type="InterPro" id="IPR050936">
    <property type="entry name" value="AP-1-like"/>
</dbReference>
<evidence type="ECO:0000313" key="7">
    <source>
        <dbReference type="EMBL" id="KAL0255980.1"/>
    </source>
</evidence>
<evidence type="ECO:0000256" key="4">
    <source>
        <dbReference type="SAM" id="MobiDB-lite"/>
    </source>
</evidence>
<sequence length="796" mass="85116">MDGAIGHDRTILGLYDESPAIILHLGSFIVSHTSLFISFVLLFIAYSTPIYILTTANTDTDTHHTPSHNSSLATELLSTSLVHPVSIGLHLIYIVNHPQATLSTMATMNSPSVAFSQGDIDMTTHNDIANFEELFNFEEFVSAGESSTHGNSPATESNATPSPLPTQDPLFHSTSFDFFDTSMDTDFPIGLSLGDSTESKPAFTNEIVVKQEPVDYPVFDTQSSAPTPAHTQSAALSFGGLPVDQQAALQQLMENIINYQKKFGAELPGMAASPAEGNAQTIEPSMLFTNSPASDSAAAPTQPMAVAPVAHSAPATTSNTPALAVAPSPVPVPFAAPVPSTTQSCEKSEEPLRSISEEPNRTRGVSTISFEDLDSRIERLVPLPEIFSAGKGKGGKKGGGMSSVVREEGEDLDDDESWRPSPEEYKKLSSKEKRQLRNKLSARAFRTRRKDYIGTLEAHIKDRDMVIDEMRNELVSSRNENQDLKKELAALKASTMSILHPESASKSFSPALVSALAKSPAITSAGSSATPNGPVRRPGTPLNTYNPRKDLPSSLKGGWGNDNMFGGGSTICHTIMTPDLVLPSSNPAPLRSLADLPRVNLNPHLYEPGPSTLPHTLSNPASGADGSSTFSEWSENTPWSLRSMDSYRMQIWSRLAKEAAADKANLAGDLRPKFFVEGPSTLTPSATDVAGAATSHITSKLAASFWSAFTQGSSKSLDTDKLAAVVTGQAKLKVVPVIQKEDEEDVLATLMGGLKMQSGVSPCERRRAEGARENPLVSSGVKSLTGFPSAFHHIAY</sequence>
<feature type="compositionally biased region" description="Polar residues" evidence="4">
    <location>
        <begin position="613"/>
        <end position="632"/>
    </location>
</feature>
<accession>A0ABR3C5T9</accession>
<feature type="coiled-coil region" evidence="3">
    <location>
        <begin position="467"/>
        <end position="494"/>
    </location>
</feature>
<evidence type="ECO:0000256" key="5">
    <source>
        <dbReference type="SAM" id="Phobius"/>
    </source>
</evidence>
<keyword evidence="3" id="KW-0175">Coiled coil</keyword>